<dbReference type="InterPro" id="IPR001853">
    <property type="entry name" value="DSBA-like_thioredoxin_dom"/>
</dbReference>
<dbReference type="CDD" id="cd03025">
    <property type="entry name" value="DsbA_FrnE_like"/>
    <property type="match status" value="1"/>
</dbReference>
<dbReference type="EMBL" id="MBUA01000029">
    <property type="protein sequence ID" value="MBC6492879.1"/>
    <property type="molecule type" value="Genomic_DNA"/>
</dbReference>
<dbReference type="Proteomes" id="UP000765802">
    <property type="component" value="Unassembled WGS sequence"/>
</dbReference>
<feature type="domain" description="DSBA-like thioredoxin" evidence="1">
    <location>
        <begin position="8"/>
        <end position="193"/>
    </location>
</feature>
<name>A0ABR7MEC6_9BACT</name>
<dbReference type="InterPro" id="IPR036249">
    <property type="entry name" value="Thioredoxin-like_sf"/>
</dbReference>
<keyword evidence="3" id="KW-1185">Reference proteome</keyword>
<dbReference type="Pfam" id="PF01323">
    <property type="entry name" value="DSBA"/>
    <property type="match status" value="1"/>
</dbReference>
<dbReference type="Gene3D" id="1.10.472.60">
    <property type="entry name" value="putative protein disulfide isomerase domain"/>
    <property type="match status" value="1"/>
</dbReference>
<evidence type="ECO:0000313" key="3">
    <source>
        <dbReference type="Proteomes" id="UP000765802"/>
    </source>
</evidence>
<sequence>MTPTIYYCYDAYCGWCYGFSPVIKNIHELYSDRIAFEVLSGGMILPDHPRHIGVMAEYIRDGYKAVEDLTGIRFGEDYLWHIFHPEDSDWYPNSEKPAIALCIAKEYFPDRQVEFAADLQYALHYEGRDLTDNEAYRHLIEKYNFNEKDFYERLGSEEYREKAYYEFQLCKQLQVTGYPAVLIQVSDSKFFLLARGYTDQSSLVQRIEAVLADLNKN</sequence>
<proteinExistence type="predicted"/>
<organism evidence="2 3">
    <name type="scientific">Flavihumibacter stibioxidans</name>
    <dbReference type="NCBI Taxonomy" id="1834163"/>
    <lineage>
        <taxon>Bacteria</taxon>
        <taxon>Pseudomonadati</taxon>
        <taxon>Bacteroidota</taxon>
        <taxon>Chitinophagia</taxon>
        <taxon>Chitinophagales</taxon>
        <taxon>Chitinophagaceae</taxon>
        <taxon>Flavihumibacter</taxon>
    </lineage>
</organism>
<evidence type="ECO:0000259" key="1">
    <source>
        <dbReference type="Pfam" id="PF01323"/>
    </source>
</evidence>
<dbReference type="RefSeq" id="WP_187258186.1">
    <property type="nucleotide sequence ID" value="NZ_JBHULF010000019.1"/>
</dbReference>
<comment type="caution">
    <text evidence="2">The sequence shown here is derived from an EMBL/GenBank/DDBJ whole genome shotgun (WGS) entry which is preliminary data.</text>
</comment>
<dbReference type="SUPFAM" id="SSF52833">
    <property type="entry name" value="Thioredoxin-like"/>
    <property type="match status" value="1"/>
</dbReference>
<accession>A0ABR7MEC6</accession>
<reference evidence="2 3" key="1">
    <citation type="submission" date="2016-07" db="EMBL/GenBank/DDBJ databases">
        <title>Genome analysis of Flavihumibacter stibioxidans YS-17.</title>
        <authorList>
            <person name="Shi K."/>
            <person name="Han Y."/>
            <person name="Wang G."/>
        </authorList>
    </citation>
    <scope>NUCLEOTIDE SEQUENCE [LARGE SCALE GENOMIC DNA]</scope>
    <source>
        <strain evidence="2 3">YS-17</strain>
    </source>
</reference>
<evidence type="ECO:0000313" key="2">
    <source>
        <dbReference type="EMBL" id="MBC6492879.1"/>
    </source>
</evidence>
<protein>
    <submittedName>
        <fullName evidence="2">Thioredoxin</fullName>
    </submittedName>
</protein>
<dbReference type="Gene3D" id="3.40.30.10">
    <property type="entry name" value="Glutaredoxin"/>
    <property type="match status" value="1"/>
</dbReference>
<gene>
    <name evidence="2" type="ORF">BC349_17615</name>
</gene>